<dbReference type="InterPro" id="IPR005560">
    <property type="entry name" value="Csp_YhjQ"/>
</dbReference>
<dbReference type="EMBL" id="VTWT01000001">
    <property type="protein sequence ID" value="KAA9346050.1"/>
    <property type="molecule type" value="Genomic_DNA"/>
</dbReference>
<accession>A0A5N1J5T1</accession>
<dbReference type="Pfam" id="PF03860">
    <property type="entry name" value="Csp"/>
    <property type="match status" value="1"/>
</dbReference>
<dbReference type="PANTHER" id="PTHR37310:SF1">
    <property type="entry name" value="CYTOPLASMIC PROTEIN"/>
    <property type="match status" value="1"/>
</dbReference>
<evidence type="ECO:0000313" key="2">
    <source>
        <dbReference type="Proteomes" id="UP000326570"/>
    </source>
</evidence>
<proteinExistence type="predicted"/>
<dbReference type="Proteomes" id="UP000326570">
    <property type="component" value="Unassembled WGS sequence"/>
</dbReference>
<dbReference type="CDD" id="cd08026">
    <property type="entry name" value="DUF326"/>
    <property type="match status" value="1"/>
</dbReference>
<name>A0A5N1J5T1_9BACT</name>
<protein>
    <submittedName>
        <fullName evidence="1">Four-helix bundle copper-binding protein</fullName>
    </submittedName>
</protein>
<dbReference type="AlphaFoldDB" id="A0A5N1J5T1"/>
<dbReference type="RefSeq" id="WP_150902193.1">
    <property type="nucleotide sequence ID" value="NZ_VTWT01000001.1"/>
</dbReference>
<evidence type="ECO:0000313" key="1">
    <source>
        <dbReference type="EMBL" id="KAA9346050.1"/>
    </source>
</evidence>
<comment type="caution">
    <text evidence="1">The sequence shown here is derived from an EMBL/GenBank/DDBJ whole genome shotgun (WGS) entry which is preliminary data.</text>
</comment>
<sequence length="112" mass="12632">MKSEKTNNLEHILIKCITACETCATMCLQEDDVKMMAGCIMLDRDCADICMLTARFVARNSAHARHVMKECIEICRLCAEECAKHEAEHCQHCARICQECADACENWMQSAA</sequence>
<organism evidence="1 2">
    <name type="scientific">Adhaeribacter soli</name>
    <dbReference type="NCBI Taxonomy" id="2607655"/>
    <lineage>
        <taxon>Bacteria</taxon>
        <taxon>Pseudomonadati</taxon>
        <taxon>Bacteroidota</taxon>
        <taxon>Cytophagia</taxon>
        <taxon>Cytophagales</taxon>
        <taxon>Hymenobacteraceae</taxon>
        <taxon>Adhaeribacter</taxon>
    </lineage>
</organism>
<dbReference type="PANTHER" id="PTHR37310">
    <property type="entry name" value="CYTOPLASMIC PROTEIN-RELATED"/>
    <property type="match status" value="1"/>
</dbReference>
<gene>
    <name evidence="1" type="ORF">F0P94_02930</name>
</gene>
<dbReference type="Gene3D" id="1.20.1270.360">
    <property type="match status" value="1"/>
</dbReference>
<dbReference type="InterPro" id="IPR044543">
    <property type="entry name" value="YHJQ-like"/>
</dbReference>
<reference evidence="1 2" key="1">
    <citation type="submission" date="2019-09" db="EMBL/GenBank/DDBJ databases">
        <title>Genome sequence of Adhaeribacter sp. M2.</title>
        <authorList>
            <person name="Srinivasan S."/>
        </authorList>
    </citation>
    <scope>NUCLEOTIDE SEQUENCE [LARGE SCALE GENOMIC DNA]</scope>
    <source>
        <strain evidence="1 2">M2</strain>
    </source>
</reference>
<keyword evidence="2" id="KW-1185">Reference proteome</keyword>